<keyword evidence="9" id="KW-0408">Iron</keyword>
<proteinExistence type="inferred from homology"/>
<dbReference type="Pfam" id="PF06733">
    <property type="entry name" value="DEAD_2"/>
    <property type="match status" value="1"/>
</dbReference>
<dbReference type="SMART" id="SM00491">
    <property type="entry name" value="HELICc2"/>
    <property type="match status" value="1"/>
</dbReference>
<protein>
    <recommendedName>
        <fullName evidence="15">Helicase ATP-binding domain-containing protein</fullName>
    </recommendedName>
</protein>
<keyword evidence="5" id="KW-0547">Nucleotide-binding</keyword>
<dbReference type="Pfam" id="PF13307">
    <property type="entry name" value="Helicase_C_2"/>
    <property type="match status" value="1"/>
</dbReference>
<comment type="cofactor">
    <cofactor evidence="1">
        <name>[4Fe-4S] cluster</name>
        <dbReference type="ChEBI" id="CHEBI:49883"/>
    </cofactor>
</comment>
<dbReference type="GO" id="GO:0005634">
    <property type="term" value="C:nucleus"/>
    <property type="evidence" value="ECO:0007669"/>
    <property type="project" value="UniProtKB-SubCell"/>
</dbReference>
<dbReference type="GO" id="GO:0046872">
    <property type="term" value="F:metal ion binding"/>
    <property type="evidence" value="ECO:0007669"/>
    <property type="project" value="UniProtKB-KW"/>
</dbReference>
<dbReference type="GO" id="GO:0034085">
    <property type="term" value="P:establishment of sister chromatid cohesion"/>
    <property type="evidence" value="ECO:0007669"/>
    <property type="project" value="TreeGrafter"/>
</dbReference>
<dbReference type="SMART" id="SM00488">
    <property type="entry name" value="DEXDc2"/>
    <property type="match status" value="1"/>
</dbReference>
<evidence type="ECO:0000256" key="7">
    <source>
        <dbReference type="ARBA" id="ARBA00022806"/>
    </source>
</evidence>
<feature type="region of interest" description="Disordered" evidence="14">
    <location>
        <begin position="137"/>
        <end position="185"/>
    </location>
</feature>
<dbReference type="GO" id="GO:0003678">
    <property type="term" value="F:DNA helicase activity"/>
    <property type="evidence" value="ECO:0007669"/>
    <property type="project" value="InterPro"/>
</dbReference>
<evidence type="ECO:0000256" key="2">
    <source>
        <dbReference type="ARBA" id="ARBA00004123"/>
    </source>
</evidence>
<accession>A0A9P0LDK5</accession>
<dbReference type="PANTHER" id="PTHR11472">
    <property type="entry name" value="DNA REPAIR DEAD HELICASE RAD3/XP-D SUBFAMILY MEMBER"/>
    <property type="match status" value="1"/>
</dbReference>
<dbReference type="EMBL" id="CAKOFQ010007174">
    <property type="protein sequence ID" value="CAH1993521.1"/>
    <property type="molecule type" value="Genomic_DNA"/>
</dbReference>
<dbReference type="AlphaFoldDB" id="A0A9P0LDK5"/>
<dbReference type="InterPro" id="IPR006554">
    <property type="entry name" value="Helicase-like_DEXD_c2"/>
</dbReference>
<evidence type="ECO:0000256" key="11">
    <source>
        <dbReference type="ARBA" id="ARBA00023235"/>
    </source>
</evidence>
<sequence length="838" mass="95843">MTEEARMQLPSTFEFPFPPYNIQEEFMKNLYFVLENKKLGIFESPTGTGKSLSIICGAIKWLKDHQKFEHEQLQQSMAQLQSQKEQLSSNTTDWLVSQSKEIEVTQQLHLLRLQAAKIEEYNKKIEDIKKFKQSNLQKNWRKPNSTADKKSDEVATEDDNLDEDDLLPETVTMNDELEEPKEEATDTKYEPIKIYICSRTHSQLAQFVGEIIKSPYGENVRVTSLASRQSYCINPAVQQLKNMSLMNERCLDIQKKQKNTTKIDEDKRAVKKSKGCSNSCPYFRQAGIENLRNVALSNVLDVEDLVRCGRDLQACPYYASRKAAEDAEVILIPYNTLLHKATREANGINLKNNIIIIDEAHNLLEALAQMHAAEVSYGHLYHALHQMRSYKEKFSSRFSAKNLLMINQFIYVINQLFSLIDNENSRIEIFTIDNFVSAAKIDNYNMFKLVSFCKDSRLAHKIRSYSIKYPVDESTINKPKTPGLKTFLASIENKKNNSKTPQPEKEAPKIPVVGNPMLAVISFLEALTNACEDGRILLKKGIEKPQYKFQFMLLNPSSRFEDIVKEARSIIVAGGTMKPIAEFRDRLLINSGAAPERIVEFSCDHIVPPENILPIVMTKGADKESLLFNFEKRMSMGGSLKKIILQVCKVVTGGIVVFFPSYQYENWIWQQMKDLQFGRAVFREPQSASMVDSVLQKYENAIKRPNSQGALLFSVVGGKLSEGLNFSDDLGRCVVVVGLPYPNVKAVDLKEKMEYLDRTEGSGAGQKFYENQCMKAVNQCIGRAVRHRNDFAAVLLLDERYNRMSVKNALPNWIKRSLKTCEYEECFKQITQFFTRRK</sequence>
<feature type="compositionally biased region" description="Acidic residues" evidence="14">
    <location>
        <begin position="154"/>
        <end position="167"/>
    </location>
</feature>
<evidence type="ECO:0000256" key="10">
    <source>
        <dbReference type="ARBA" id="ARBA00023014"/>
    </source>
</evidence>
<dbReference type="Gene3D" id="3.40.50.300">
    <property type="entry name" value="P-loop containing nucleotide triphosphate hydrolases"/>
    <property type="match status" value="3"/>
</dbReference>
<evidence type="ECO:0000256" key="1">
    <source>
        <dbReference type="ARBA" id="ARBA00001966"/>
    </source>
</evidence>
<dbReference type="PROSITE" id="PS51193">
    <property type="entry name" value="HELICASE_ATP_BIND_2"/>
    <property type="match status" value="1"/>
</dbReference>
<keyword evidence="13" id="KW-0175">Coiled coil</keyword>
<evidence type="ECO:0000256" key="14">
    <source>
        <dbReference type="SAM" id="MobiDB-lite"/>
    </source>
</evidence>
<keyword evidence="6" id="KW-0378">Hydrolase</keyword>
<comment type="caution">
    <text evidence="16">The sequence shown here is derived from an EMBL/GenBank/DDBJ whole genome shotgun (WGS) entry which is preliminary data.</text>
</comment>
<evidence type="ECO:0000256" key="9">
    <source>
        <dbReference type="ARBA" id="ARBA00023004"/>
    </source>
</evidence>
<reference evidence="16" key="1">
    <citation type="submission" date="2022-03" db="EMBL/GenBank/DDBJ databases">
        <authorList>
            <person name="Sayadi A."/>
        </authorList>
    </citation>
    <scope>NUCLEOTIDE SEQUENCE</scope>
</reference>
<feature type="coiled-coil region" evidence="13">
    <location>
        <begin position="63"/>
        <end position="90"/>
    </location>
</feature>
<keyword evidence="8" id="KW-0067">ATP-binding</keyword>
<name>A0A9P0LDK5_ACAOB</name>
<gene>
    <name evidence="16" type="ORF">ACAOBT_LOCUS21560</name>
</gene>
<evidence type="ECO:0000256" key="12">
    <source>
        <dbReference type="ARBA" id="ARBA00023242"/>
    </source>
</evidence>
<evidence type="ECO:0000256" key="3">
    <source>
        <dbReference type="ARBA" id="ARBA00008435"/>
    </source>
</evidence>
<dbReference type="InterPro" id="IPR010614">
    <property type="entry name" value="RAD3-like_helicase_DEAD"/>
</dbReference>
<dbReference type="GO" id="GO:0016818">
    <property type="term" value="F:hydrolase activity, acting on acid anhydrides, in phosphorus-containing anhydrides"/>
    <property type="evidence" value="ECO:0007669"/>
    <property type="project" value="InterPro"/>
</dbReference>
<evidence type="ECO:0000313" key="16">
    <source>
        <dbReference type="EMBL" id="CAH1993521.1"/>
    </source>
</evidence>
<dbReference type="InterPro" id="IPR027417">
    <property type="entry name" value="P-loop_NTPase"/>
</dbReference>
<dbReference type="GO" id="GO:0005524">
    <property type="term" value="F:ATP binding"/>
    <property type="evidence" value="ECO:0007669"/>
    <property type="project" value="UniProtKB-KW"/>
</dbReference>
<keyword evidence="7" id="KW-0347">Helicase</keyword>
<keyword evidence="10" id="KW-0411">Iron-sulfur</keyword>
<evidence type="ECO:0000259" key="15">
    <source>
        <dbReference type="PROSITE" id="PS51193"/>
    </source>
</evidence>
<dbReference type="GO" id="GO:0051536">
    <property type="term" value="F:iron-sulfur cluster binding"/>
    <property type="evidence" value="ECO:0007669"/>
    <property type="project" value="UniProtKB-KW"/>
</dbReference>
<keyword evidence="17" id="KW-1185">Reference proteome</keyword>
<dbReference type="SUPFAM" id="SSF52540">
    <property type="entry name" value="P-loop containing nucleoside triphosphate hydrolases"/>
    <property type="match status" value="2"/>
</dbReference>
<dbReference type="GO" id="GO:0003677">
    <property type="term" value="F:DNA binding"/>
    <property type="evidence" value="ECO:0007669"/>
    <property type="project" value="InterPro"/>
</dbReference>
<evidence type="ECO:0000313" key="17">
    <source>
        <dbReference type="Proteomes" id="UP001152888"/>
    </source>
</evidence>
<feature type="domain" description="Helicase ATP-binding" evidence="15">
    <location>
        <begin position="9"/>
        <end position="420"/>
    </location>
</feature>
<evidence type="ECO:0000256" key="6">
    <source>
        <dbReference type="ARBA" id="ARBA00022801"/>
    </source>
</evidence>
<dbReference type="PANTHER" id="PTHR11472:SF41">
    <property type="entry name" value="ATP-DEPENDENT DNA HELICASE DDX11-RELATED"/>
    <property type="match status" value="1"/>
</dbReference>
<comment type="similarity">
    <text evidence="3">Belongs to the DEAD box helicase family. DEAH subfamily. DDX11/CHL1 sub-subfamily.</text>
</comment>
<evidence type="ECO:0000256" key="8">
    <source>
        <dbReference type="ARBA" id="ARBA00022840"/>
    </source>
</evidence>
<dbReference type="CDD" id="cd18788">
    <property type="entry name" value="SF2_C_XPD"/>
    <property type="match status" value="1"/>
</dbReference>
<dbReference type="InterPro" id="IPR045028">
    <property type="entry name" value="DinG/Rad3-like"/>
</dbReference>
<feature type="compositionally biased region" description="Polar residues" evidence="14">
    <location>
        <begin position="137"/>
        <end position="146"/>
    </location>
</feature>
<keyword evidence="12" id="KW-0539">Nucleus</keyword>
<organism evidence="16 17">
    <name type="scientific">Acanthoscelides obtectus</name>
    <name type="common">Bean weevil</name>
    <name type="synonym">Bruchus obtectus</name>
    <dbReference type="NCBI Taxonomy" id="200917"/>
    <lineage>
        <taxon>Eukaryota</taxon>
        <taxon>Metazoa</taxon>
        <taxon>Ecdysozoa</taxon>
        <taxon>Arthropoda</taxon>
        <taxon>Hexapoda</taxon>
        <taxon>Insecta</taxon>
        <taxon>Pterygota</taxon>
        <taxon>Neoptera</taxon>
        <taxon>Endopterygota</taxon>
        <taxon>Coleoptera</taxon>
        <taxon>Polyphaga</taxon>
        <taxon>Cucujiformia</taxon>
        <taxon>Chrysomeloidea</taxon>
        <taxon>Chrysomelidae</taxon>
        <taxon>Bruchinae</taxon>
        <taxon>Bruchini</taxon>
        <taxon>Acanthoscelides</taxon>
    </lineage>
</organism>
<comment type="subcellular location">
    <subcellularLocation>
        <location evidence="2">Nucleus</location>
    </subcellularLocation>
</comment>
<keyword evidence="4" id="KW-0479">Metal-binding</keyword>
<keyword evidence="11" id="KW-0413">Isomerase</keyword>
<dbReference type="InterPro" id="IPR013020">
    <property type="entry name" value="Rad3/Chl1-like"/>
</dbReference>
<dbReference type="InterPro" id="IPR006555">
    <property type="entry name" value="ATP-dep_Helicase_C"/>
</dbReference>
<dbReference type="NCBIfam" id="TIGR00604">
    <property type="entry name" value="rad3"/>
    <property type="match status" value="1"/>
</dbReference>
<dbReference type="OrthoDB" id="267079at2759"/>
<dbReference type="InterPro" id="IPR014013">
    <property type="entry name" value="Helic_SF1/SF2_ATP-bd_DinG/Rad3"/>
</dbReference>
<evidence type="ECO:0000256" key="4">
    <source>
        <dbReference type="ARBA" id="ARBA00022723"/>
    </source>
</evidence>
<evidence type="ECO:0000256" key="13">
    <source>
        <dbReference type="SAM" id="Coils"/>
    </source>
</evidence>
<evidence type="ECO:0000256" key="5">
    <source>
        <dbReference type="ARBA" id="ARBA00022741"/>
    </source>
</evidence>
<dbReference type="GO" id="GO:0006139">
    <property type="term" value="P:nucleobase-containing compound metabolic process"/>
    <property type="evidence" value="ECO:0007669"/>
    <property type="project" value="InterPro"/>
</dbReference>
<dbReference type="Proteomes" id="UP001152888">
    <property type="component" value="Unassembled WGS sequence"/>
</dbReference>